<evidence type="ECO:0000313" key="1">
    <source>
        <dbReference type="EMBL" id="CAB3784337.1"/>
    </source>
</evidence>
<dbReference type="Proteomes" id="UP000494115">
    <property type="component" value="Unassembled WGS sequence"/>
</dbReference>
<gene>
    <name evidence="1" type="ORF">LMG28138_01789</name>
</gene>
<protein>
    <submittedName>
        <fullName evidence="1">Uncharacterized protein</fullName>
    </submittedName>
</protein>
<evidence type="ECO:0000313" key="2">
    <source>
        <dbReference type="Proteomes" id="UP000494115"/>
    </source>
</evidence>
<reference evidence="1 2" key="1">
    <citation type="submission" date="2020-04" db="EMBL/GenBank/DDBJ databases">
        <authorList>
            <person name="De Canck E."/>
        </authorList>
    </citation>
    <scope>NUCLEOTIDE SEQUENCE [LARGE SCALE GENOMIC DNA]</scope>
    <source>
        <strain evidence="1 2">LMG 28138</strain>
    </source>
</reference>
<dbReference type="RefSeq" id="WP_175104399.1">
    <property type="nucleotide sequence ID" value="NZ_CADIKM010000006.1"/>
</dbReference>
<dbReference type="EMBL" id="CADIKM010000006">
    <property type="protein sequence ID" value="CAB3784337.1"/>
    <property type="molecule type" value="Genomic_DNA"/>
</dbReference>
<dbReference type="AlphaFoldDB" id="A0A6S7B3K5"/>
<accession>A0A6S7B3K5</accession>
<name>A0A6S7B3K5_9BURK</name>
<organism evidence="1 2">
    <name type="scientific">Pararobbsia alpina</name>
    <dbReference type="NCBI Taxonomy" id="621374"/>
    <lineage>
        <taxon>Bacteria</taxon>
        <taxon>Pseudomonadati</taxon>
        <taxon>Pseudomonadota</taxon>
        <taxon>Betaproteobacteria</taxon>
        <taxon>Burkholderiales</taxon>
        <taxon>Burkholderiaceae</taxon>
        <taxon>Pararobbsia</taxon>
    </lineage>
</organism>
<proteinExistence type="predicted"/>
<sequence>MADEKLPVAPGKPDFNLIVVHPFGDYARGKQITDAAEIAAVMAGENAHFCRKTFPQ</sequence>
<keyword evidence="2" id="KW-1185">Reference proteome</keyword>